<comment type="caution">
    <text evidence="2">The sequence shown here is derived from an EMBL/GenBank/DDBJ whole genome shotgun (WGS) entry which is preliminary data.</text>
</comment>
<accession>A0A813QDF7</accession>
<reference evidence="2" key="1">
    <citation type="submission" date="2021-02" db="EMBL/GenBank/DDBJ databases">
        <authorList>
            <person name="Nowell W R."/>
        </authorList>
    </citation>
    <scope>NUCLEOTIDE SEQUENCE</scope>
</reference>
<evidence type="ECO:0000256" key="1">
    <source>
        <dbReference type="SAM" id="Coils"/>
    </source>
</evidence>
<sequence length="169" mass="20089">MFGLLAALNSLPQQREGREALNFENYIRTGQGLPSTKIYYESLVDKRARQELGRIRCKERIYQQIKLIRLMKKLLIKIEHETCDEELEQMHRKITQLEIKIEKSAHAKNINCEEMFNMDKPDDPYDIELERIIRNTITENIDSTIDDRASGDNKCYKNDFFLNNEEKFK</sequence>
<protein>
    <submittedName>
        <fullName evidence="2">Uncharacterized protein</fullName>
    </submittedName>
</protein>
<evidence type="ECO:0000313" key="2">
    <source>
        <dbReference type="EMBL" id="CAF0765508.1"/>
    </source>
</evidence>
<dbReference type="EMBL" id="CAJNOG010000017">
    <property type="protein sequence ID" value="CAF0765508.1"/>
    <property type="molecule type" value="Genomic_DNA"/>
</dbReference>
<dbReference type="AlphaFoldDB" id="A0A813QDF7"/>
<feature type="coiled-coil region" evidence="1">
    <location>
        <begin position="80"/>
        <end position="107"/>
    </location>
</feature>
<organism evidence="2 3">
    <name type="scientific">Adineta steineri</name>
    <dbReference type="NCBI Taxonomy" id="433720"/>
    <lineage>
        <taxon>Eukaryota</taxon>
        <taxon>Metazoa</taxon>
        <taxon>Spiralia</taxon>
        <taxon>Gnathifera</taxon>
        <taxon>Rotifera</taxon>
        <taxon>Eurotatoria</taxon>
        <taxon>Bdelloidea</taxon>
        <taxon>Adinetida</taxon>
        <taxon>Adinetidae</taxon>
        <taxon>Adineta</taxon>
    </lineage>
</organism>
<proteinExistence type="predicted"/>
<dbReference type="Proteomes" id="UP000663845">
    <property type="component" value="Unassembled WGS sequence"/>
</dbReference>
<evidence type="ECO:0000313" key="3">
    <source>
        <dbReference type="Proteomes" id="UP000663845"/>
    </source>
</evidence>
<gene>
    <name evidence="2" type="ORF">JYZ213_LOCUS3314</name>
</gene>
<keyword evidence="1" id="KW-0175">Coiled coil</keyword>
<name>A0A813QDF7_9BILA</name>